<dbReference type="GO" id="GO:0006605">
    <property type="term" value="P:protein targeting"/>
    <property type="evidence" value="ECO:0007669"/>
    <property type="project" value="UniProtKB-UniRule"/>
</dbReference>
<dbReference type="GO" id="GO:0065002">
    <property type="term" value="P:intracellular protein transmembrane transport"/>
    <property type="evidence" value="ECO:0007669"/>
    <property type="project" value="UniProtKB-UniRule"/>
</dbReference>
<evidence type="ECO:0000256" key="1">
    <source>
        <dbReference type="ARBA" id="ARBA00004141"/>
    </source>
</evidence>
<feature type="transmembrane region" description="Helical" evidence="10">
    <location>
        <begin position="155"/>
        <end position="175"/>
    </location>
</feature>
<keyword evidence="8 10" id="KW-0472">Membrane</keyword>
<dbReference type="InterPro" id="IPR030659">
    <property type="entry name" value="SecY_CS"/>
</dbReference>
<dbReference type="PANTHER" id="PTHR10906">
    <property type="entry name" value="SECY/SEC61-ALPHA FAMILY MEMBER"/>
    <property type="match status" value="1"/>
</dbReference>
<feature type="transmembrane region" description="Helical" evidence="10">
    <location>
        <begin position="27"/>
        <end position="45"/>
    </location>
</feature>
<dbReference type="InterPro" id="IPR023201">
    <property type="entry name" value="SecY_dom_sf"/>
</dbReference>
<dbReference type="PIRSF" id="PIRSF004557">
    <property type="entry name" value="SecY"/>
    <property type="match status" value="1"/>
</dbReference>
<dbReference type="EMBL" id="BSFM01000017">
    <property type="protein sequence ID" value="GLK85500.1"/>
    <property type="molecule type" value="Genomic_DNA"/>
</dbReference>
<dbReference type="Proteomes" id="UP001143330">
    <property type="component" value="Unassembled WGS sequence"/>
</dbReference>
<evidence type="ECO:0000256" key="11">
    <source>
        <dbReference type="RuleBase" id="RU004349"/>
    </source>
</evidence>
<dbReference type="SUPFAM" id="SSF103491">
    <property type="entry name" value="Preprotein translocase SecY subunit"/>
    <property type="match status" value="1"/>
</dbReference>
<sequence length="443" mass="48012">MASAAEQLAANLNFGALAKAEELKKRIWFTLGALLVYRLGTYIPMPGINPDALADVFRTAQQGIIGLFNMFSGGAVSRMAIFALNIMPYISASIIIQLLTTVSPTLEALKKEGESGRKMINQYTRYLTVVLAVFQSYGIAVGLEGSGAVVSDPGWFFRISTVITLTGGTMFLMWLGEQITSRGIGNGISLIIFAGIVAELPSAVANTLELGRQGAISTGLIIAVILMAVAVIMFIVFVERAQRRLLIQYPKRQVGNKVYEGQSSHLPLKLNSSGVIPPIFASSLLLIPTTVASFTQGQGPAWLTTVTTLIGHGQPLFMLLYVLLIVFFCFFYTAIVFNPTETADNLKKHGGFIPGIRPGERTAEYIDYVLTRITVIGAAYLAIVCLFPEILISYAAVPFYFGGTSLLIVVSVTMDTVAQVQGHLLAHQYEGLVKKAKLRGKRR</sequence>
<evidence type="ECO:0000256" key="10">
    <source>
        <dbReference type="HAMAP-Rule" id="MF_01465"/>
    </source>
</evidence>
<evidence type="ECO:0000313" key="13">
    <source>
        <dbReference type="Proteomes" id="UP001143330"/>
    </source>
</evidence>
<keyword evidence="5 10" id="KW-0653">Protein transport</keyword>
<keyword evidence="6 10" id="KW-1133">Transmembrane helix</keyword>
<evidence type="ECO:0000256" key="6">
    <source>
        <dbReference type="ARBA" id="ARBA00022989"/>
    </source>
</evidence>
<evidence type="ECO:0000256" key="5">
    <source>
        <dbReference type="ARBA" id="ARBA00022927"/>
    </source>
</evidence>
<dbReference type="InterPro" id="IPR026593">
    <property type="entry name" value="SecY"/>
</dbReference>
<accession>A0A9W6JX61</accession>
<comment type="similarity">
    <text evidence="2 10 11">Belongs to the SecY/SEC61-alpha family.</text>
</comment>
<dbReference type="GO" id="GO:0005886">
    <property type="term" value="C:plasma membrane"/>
    <property type="evidence" value="ECO:0007669"/>
    <property type="project" value="UniProtKB-SubCell"/>
</dbReference>
<keyword evidence="10" id="KW-1003">Cell membrane</keyword>
<comment type="caution">
    <text evidence="12">The sequence shown here is derived from an EMBL/GenBank/DDBJ whole genome shotgun (WGS) entry which is preliminary data.</text>
</comment>
<feature type="transmembrane region" description="Helical" evidence="10">
    <location>
        <begin position="316"/>
        <end position="337"/>
    </location>
</feature>
<keyword evidence="7 10" id="KW-0811">Translocation</keyword>
<dbReference type="InterPro" id="IPR002208">
    <property type="entry name" value="SecY/SEC61-alpha"/>
</dbReference>
<feature type="transmembrane region" description="Helical" evidence="10">
    <location>
        <begin position="187"/>
        <end position="208"/>
    </location>
</feature>
<feature type="transmembrane region" description="Helical" evidence="10">
    <location>
        <begin position="123"/>
        <end position="143"/>
    </location>
</feature>
<feature type="transmembrane region" description="Helical" evidence="10">
    <location>
        <begin position="369"/>
        <end position="391"/>
    </location>
</feature>
<dbReference type="PROSITE" id="PS00756">
    <property type="entry name" value="SECY_2"/>
    <property type="match status" value="1"/>
</dbReference>
<comment type="subunit">
    <text evidence="10">Component of the Sec protein translocase complex. Heterotrimer consisting of SecY, SecE and SecG subunits. The heterotrimers can form oligomers, although 1 heterotrimer is thought to be able to translocate proteins. Interacts with the ribosome. Interacts with SecDF, and other proteins may be involved. Interacts with SecA.</text>
</comment>
<proteinExistence type="inferred from homology"/>
<organism evidence="12 13">
    <name type="scientific">Ancylobacter defluvii</name>
    <dbReference type="NCBI Taxonomy" id="1282440"/>
    <lineage>
        <taxon>Bacteria</taxon>
        <taxon>Pseudomonadati</taxon>
        <taxon>Pseudomonadota</taxon>
        <taxon>Alphaproteobacteria</taxon>
        <taxon>Hyphomicrobiales</taxon>
        <taxon>Xanthobacteraceae</taxon>
        <taxon>Ancylobacter</taxon>
    </lineage>
</organism>
<evidence type="ECO:0000256" key="8">
    <source>
        <dbReference type="ARBA" id="ARBA00023136"/>
    </source>
</evidence>
<evidence type="ECO:0000256" key="4">
    <source>
        <dbReference type="ARBA" id="ARBA00022692"/>
    </source>
</evidence>
<evidence type="ECO:0000256" key="2">
    <source>
        <dbReference type="ARBA" id="ARBA00005751"/>
    </source>
</evidence>
<evidence type="ECO:0000256" key="9">
    <source>
        <dbReference type="ARBA" id="ARBA00039733"/>
    </source>
</evidence>
<evidence type="ECO:0000256" key="7">
    <source>
        <dbReference type="ARBA" id="ARBA00023010"/>
    </source>
</evidence>
<name>A0A9W6JX61_9HYPH</name>
<dbReference type="NCBIfam" id="TIGR00967">
    <property type="entry name" value="3a0501s007"/>
    <property type="match status" value="1"/>
</dbReference>
<feature type="transmembrane region" description="Helical" evidence="10">
    <location>
        <begin position="275"/>
        <end position="296"/>
    </location>
</feature>
<dbReference type="HAMAP" id="MF_01465">
    <property type="entry name" value="SecY"/>
    <property type="match status" value="1"/>
</dbReference>
<keyword evidence="13" id="KW-1185">Reference proteome</keyword>
<keyword evidence="3 10" id="KW-0813">Transport</keyword>
<dbReference type="PRINTS" id="PR00303">
    <property type="entry name" value="SECYTRNLCASE"/>
</dbReference>
<dbReference type="RefSeq" id="WP_213359091.1">
    <property type="nucleotide sequence ID" value="NZ_BSFM01000017.1"/>
</dbReference>
<reference evidence="12" key="2">
    <citation type="submission" date="2023-01" db="EMBL/GenBank/DDBJ databases">
        <authorList>
            <person name="Sun Q."/>
            <person name="Evtushenko L."/>
        </authorList>
    </citation>
    <scope>NUCLEOTIDE SEQUENCE</scope>
    <source>
        <strain evidence="12">VKM B-2789</strain>
    </source>
</reference>
<reference evidence="12" key="1">
    <citation type="journal article" date="2014" name="Int. J. Syst. Evol. Microbiol.">
        <title>Complete genome sequence of Corynebacterium casei LMG S-19264T (=DSM 44701T), isolated from a smear-ripened cheese.</title>
        <authorList>
            <consortium name="US DOE Joint Genome Institute (JGI-PGF)"/>
            <person name="Walter F."/>
            <person name="Albersmeier A."/>
            <person name="Kalinowski J."/>
            <person name="Ruckert C."/>
        </authorList>
    </citation>
    <scope>NUCLEOTIDE SEQUENCE</scope>
    <source>
        <strain evidence="12">VKM B-2789</strain>
    </source>
</reference>
<protein>
    <recommendedName>
        <fullName evidence="9 10">Protein translocase subunit SecY</fullName>
    </recommendedName>
</protein>
<comment type="caution">
    <text evidence="10">Lacks conserved residue(s) required for the propagation of feature annotation.</text>
</comment>
<keyword evidence="4 10" id="KW-0812">Transmembrane</keyword>
<feature type="transmembrane region" description="Helical" evidence="10">
    <location>
        <begin position="214"/>
        <end position="238"/>
    </location>
</feature>
<dbReference type="Pfam" id="PF00344">
    <property type="entry name" value="SecY"/>
    <property type="match status" value="1"/>
</dbReference>
<evidence type="ECO:0000313" key="12">
    <source>
        <dbReference type="EMBL" id="GLK85500.1"/>
    </source>
</evidence>
<evidence type="ECO:0000256" key="3">
    <source>
        <dbReference type="ARBA" id="ARBA00022448"/>
    </source>
</evidence>
<comment type="function">
    <text evidence="10">The central subunit of the protein translocation channel SecYEG. Consists of two halves formed by TMs 1-5 and 6-10. These two domains form a lateral gate at the front which open onto the bilayer between TMs 2 and 7, and are clamped together by SecE at the back. The channel is closed by both a pore ring composed of hydrophobic SecY resides and a short helix (helix 2A) on the extracellular side of the membrane which forms a plug. The plug probably moves laterally to allow the channel to open. The ring and the pore may move independently.</text>
</comment>
<gene>
    <name evidence="12" type="primary">prlA</name>
    <name evidence="10" type="synonym">secY</name>
    <name evidence="12" type="ORF">GCM10017653_35700</name>
</gene>
<dbReference type="Gene3D" id="1.10.3370.10">
    <property type="entry name" value="SecY subunit domain"/>
    <property type="match status" value="1"/>
</dbReference>
<feature type="transmembrane region" description="Helical" evidence="10">
    <location>
        <begin position="397"/>
        <end position="418"/>
    </location>
</feature>
<dbReference type="FunFam" id="1.10.3370.10:FF:000001">
    <property type="entry name" value="Preprotein translocase subunit SecY"/>
    <property type="match status" value="1"/>
</dbReference>
<dbReference type="AlphaFoldDB" id="A0A9W6JX61"/>
<dbReference type="GO" id="GO:0043952">
    <property type="term" value="P:protein transport by the Sec complex"/>
    <property type="evidence" value="ECO:0007669"/>
    <property type="project" value="UniProtKB-UniRule"/>
</dbReference>
<comment type="subcellular location">
    <subcellularLocation>
        <location evidence="10">Cell membrane</location>
        <topology evidence="10">Multi-pass membrane protein</topology>
    </subcellularLocation>
    <subcellularLocation>
        <location evidence="1">Membrane</location>
        <topology evidence="1">Multi-pass membrane protein</topology>
    </subcellularLocation>
</comment>